<evidence type="ECO:0000313" key="4">
    <source>
        <dbReference type="Proteomes" id="UP000287651"/>
    </source>
</evidence>
<comment type="caution">
    <text evidence="3">The sequence shown here is derived from an EMBL/GenBank/DDBJ whole genome shotgun (WGS) entry which is preliminary data.</text>
</comment>
<feature type="transmembrane region" description="Helical" evidence="2">
    <location>
        <begin position="47"/>
        <end position="68"/>
    </location>
</feature>
<keyword evidence="2" id="KW-0472">Membrane</keyword>
<evidence type="ECO:0000256" key="2">
    <source>
        <dbReference type="SAM" id="Phobius"/>
    </source>
</evidence>
<dbReference type="Proteomes" id="UP000287651">
    <property type="component" value="Unassembled WGS sequence"/>
</dbReference>
<dbReference type="PANTHER" id="PTHR34806">
    <property type="entry name" value="HIGH-AFFINITY NITRATE TRANSPORTER 3.2"/>
    <property type="match status" value="1"/>
</dbReference>
<feature type="transmembrane region" description="Helical" evidence="2">
    <location>
        <begin position="80"/>
        <end position="100"/>
    </location>
</feature>
<accession>A0A426XKF8</accession>
<feature type="region of interest" description="Disordered" evidence="1">
    <location>
        <begin position="1"/>
        <end position="20"/>
    </location>
</feature>
<sequence>MVACPAQPRAGRRTREKGEAAKAKSIGRILPELKEKSCISSMATAPLLRLVLVVSCIGSSMAVLFASLPNTLTVTASPAAGQGLSPFCVLFLFTISFLGYDMDVCVHDSVLHAGVDQIKVSWKLNESTPASADSSYKKVKVLLCYAPVSQVDRGWRKTDDHLKKDKTCQFKVTTQPYSSGGGGSFVYSVERKIPTGTYFVRAYALDSGDTEVAYGQTTNAGKTANLFDVVGITGRHASLDVAAGCFSAFSILALVFFFVVEKRKAKK</sequence>
<protein>
    <recommendedName>
        <fullName evidence="5">High-affinity nitrate transporter</fullName>
    </recommendedName>
</protein>
<dbReference type="GO" id="GO:0010167">
    <property type="term" value="P:response to nitrate"/>
    <property type="evidence" value="ECO:0007669"/>
    <property type="project" value="InterPro"/>
</dbReference>
<evidence type="ECO:0000313" key="3">
    <source>
        <dbReference type="EMBL" id="RRT39930.1"/>
    </source>
</evidence>
<keyword evidence="2" id="KW-1133">Transmembrane helix</keyword>
<dbReference type="GO" id="GO:0015112">
    <property type="term" value="F:nitrate transmembrane transporter activity"/>
    <property type="evidence" value="ECO:0007669"/>
    <property type="project" value="TreeGrafter"/>
</dbReference>
<dbReference type="Pfam" id="PF16974">
    <property type="entry name" value="NAR2"/>
    <property type="match status" value="1"/>
</dbReference>
<evidence type="ECO:0000256" key="1">
    <source>
        <dbReference type="SAM" id="MobiDB-lite"/>
    </source>
</evidence>
<proteinExistence type="predicted"/>
<dbReference type="PANTHER" id="PTHR34806:SF1">
    <property type="entry name" value="HIGH-AFFINITY NITRATE TRANSPORTER 3.1"/>
    <property type="match status" value="1"/>
</dbReference>
<evidence type="ECO:0008006" key="5">
    <source>
        <dbReference type="Google" id="ProtNLM"/>
    </source>
</evidence>
<dbReference type="GO" id="GO:0005886">
    <property type="term" value="C:plasma membrane"/>
    <property type="evidence" value="ECO:0007669"/>
    <property type="project" value="TreeGrafter"/>
</dbReference>
<feature type="transmembrane region" description="Helical" evidence="2">
    <location>
        <begin position="241"/>
        <end position="260"/>
    </location>
</feature>
<keyword evidence="2" id="KW-0812">Transmembrane</keyword>
<dbReference type="AlphaFoldDB" id="A0A426XKF8"/>
<dbReference type="InterPro" id="IPR016605">
    <property type="entry name" value="Transptr_NO3_Nar2"/>
</dbReference>
<dbReference type="EMBL" id="AMZH03019763">
    <property type="protein sequence ID" value="RRT39930.1"/>
    <property type="molecule type" value="Genomic_DNA"/>
</dbReference>
<gene>
    <name evidence="3" type="ORF">B296_00058804</name>
</gene>
<organism evidence="3 4">
    <name type="scientific">Ensete ventricosum</name>
    <name type="common">Abyssinian banana</name>
    <name type="synonym">Musa ensete</name>
    <dbReference type="NCBI Taxonomy" id="4639"/>
    <lineage>
        <taxon>Eukaryota</taxon>
        <taxon>Viridiplantae</taxon>
        <taxon>Streptophyta</taxon>
        <taxon>Embryophyta</taxon>
        <taxon>Tracheophyta</taxon>
        <taxon>Spermatophyta</taxon>
        <taxon>Magnoliopsida</taxon>
        <taxon>Liliopsida</taxon>
        <taxon>Zingiberales</taxon>
        <taxon>Musaceae</taxon>
        <taxon>Ensete</taxon>
    </lineage>
</organism>
<name>A0A426XKF8_ENSVE</name>
<reference evidence="3 4" key="1">
    <citation type="journal article" date="2014" name="Agronomy (Basel)">
        <title>A Draft Genome Sequence for Ensete ventricosum, the Drought-Tolerant Tree Against Hunger.</title>
        <authorList>
            <person name="Harrison J."/>
            <person name="Moore K.A."/>
            <person name="Paszkiewicz K."/>
            <person name="Jones T."/>
            <person name="Grant M."/>
            <person name="Ambacheew D."/>
            <person name="Muzemil S."/>
            <person name="Studholme D.J."/>
        </authorList>
    </citation>
    <scope>NUCLEOTIDE SEQUENCE [LARGE SCALE GENOMIC DNA]</scope>
</reference>